<evidence type="ECO:0000256" key="1">
    <source>
        <dbReference type="ARBA" id="ARBA00022574"/>
    </source>
</evidence>
<dbReference type="STRING" id="747525.W4K736"/>
<name>W4K736_HETIT</name>
<dbReference type="PANTHER" id="PTHR44472:SF1">
    <property type="entry name" value="DDB1 AND CUL4 ASSOCIATED FACTOR 4"/>
    <property type="match status" value="1"/>
</dbReference>
<dbReference type="GO" id="GO:0080008">
    <property type="term" value="C:Cul4-RING E3 ubiquitin ligase complex"/>
    <property type="evidence" value="ECO:0007669"/>
    <property type="project" value="TreeGrafter"/>
</dbReference>
<dbReference type="Proteomes" id="UP000030671">
    <property type="component" value="Unassembled WGS sequence"/>
</dbReference>
<dbReference type="InterPro" id="IPR036322">
    <property type="entry name" value="WD40_repeat_dom_sf"/>
</dbReference>
<dbReference type="InterPro" id="IPR052254">
    <property type="entry name" value="CUL4-DDB1_E3_ligase_receptor"/>
</dbReference>
<dbReference type="KEGG" id="hir:HETIRDRAFT_417710"/>
<evidence type="ECO:0000313" key="4">
    <source>
        <dbReference type="Proteomes" id="UP000030671"/>
    </source>
</evidence>
<accession>W4K736</accession>
<dbReference type="RefSeq" id="XP_009546248.1">
    <property type="nucleotide sequence ID" value="XM_009547953.1"/>
</dbReference>
<dbReference type="SUPFAM" id="SSF50978">
    <property type="entry name" value="WD40 repeat-like"/>
    <property type="match status" value="1"/>
</dbReference>
<dbReference type="InParanoid" id="W4K736"/>
<dbReference type="Pfam" id="PF23761">
    <property type="entry name" value="Beta-prop_DCAF4"/>
    <property type="match status" value="1"/>
</dbReference>
<evidence type="ECO:0000313" key="3">
    <source>
        <dbReference type="EMBL" id="ETW81618.1"/>
    </source>
</evidence>
<organism evidence="3 4">
    <name type="scientific">Heterobasidion irregulare (strain TC 32-1)</name>
    <dbReference type="NCBI Taxonomy" id="747525"/>
    <lineage>
        <taxon>Eukaryota</taxon>
        <taxon>Fungi</taxon>
        <taxon>Dikarya</taxon>
        <taxon>Basidiomycota</taxon>
        <taxon>Agaricomycotina</taxon>
        <taxon>Agaricomycetes</taxon>
        <taxon>Russulales</taxon>
        <taxon>Bondarzewiaceae</taxon>
        <taxon>Heterobasidion</taxon>
        <taxon>Heterobasidion annosum species complex</taxon>
    </lineage>
</organism>
<keyword evidence="1" id="KW-0853">WD repeat</keyword>
<protein>
    <recommendedName>
        <fullName evidence="5">WD40 repeat-like protein</fullName>
    </recommendedName>
</protein>
<dbReference type="OrthoDB" id="128867at2759"/>
<dbReference type="HOGENOM" id="CLU_049928_0_0_1"/>
<gene>
    <name evidence="3" type="ORF">HETIRDRAFT_417710</name>
</gene>
<evidence type="ECO:0008006" key="5">
    <source>
        <dbReference type="Google" id="ProtNLM"/>
    </source>
</evidence>
<keyword evidence="4" id="KW-1185">Reference proteome</keyword>
<dbReference type="GeneID" id="20673420"/>
<reference evidence="3 4" key="1">
    <citation type="journal article" date="2012" name="New Phytol.">
        <title>Insight into trade-off between wood decay and parasitism from the genome of a fungal forest pathogen.</title>
        <authorList>
            <person name="Olson A."/>
            <person name="Aerts A."/>
            <person name="Asiegbu F."/>
            <person name="Belbahri L."/>
            <person name="Bouzid O."/>
            <person name="Broberg A."/>
            <person name="Canback B."/>
            <person name="Coutinho P.M."/>
            <person name="Cullen D."/>
            <person name="Dalman K."/>
            <person name="Deflorio G."/>
            <person name="van Diepen L.T."/>
            <person name="Dunand C."/>
            <person name="Duplessis S."/>
            <person name="Durling M."/>
            <person name="Gonthier P."/>
            <person name="Grimwood J."/>
            <person name="Fossdal C.G."/>
            <person name="Hansson D."/>
            <person name="Henrissat B."/>
            <person name="Hietala A."/>
            <person name="Himmelstrand K."/>
            <person name="Hoffmeister D."/>
            <person name="Hogberg N."/>
            <person name="James T.Y."/>
            <person name="Karlsson M."/>
            <person name="Kohler A."/>
            <person name="Kues U."/>
            <person name="Lee Y.H."/>
            <person name="Lin Y.C."/>
            <person name="Lind M."/>
            <person name="Lindquist E."/>
            <person name="Lombard V."/>
            <person name="Lucas S."/>
            <person name="Lunden K."/>
            <person name="Morin E."/>
            <person name="Murat C."/>
            <person name="Park J."/>
            <person name="Raffaello T."/>
            <person name="Rouze P."/>
            <person name="Salamov A."/>
            <person name="Schmutz J."/>
            <person name="Solheim H."/>
            <person name="Stahlberg J."/>
            <person name="Velez H."/>
            <person name="de Vries R.P."/>
            <person name="Wiebenga A."/>
            <person name="Woodward S."/>
            <person name="Yakovlev I."/>
            <person name="Garbelotto M."/>
            <person name="Martin F."/>
            <person name="Grigoriev I.V."/>
            <person name="Stenlid J."/>
        </authorList>
    </citation>
    <scope>NUCLEOTIDE SEQUENCE [LARGE SCALE GENOMIC DNA]</scope>
    <source>
        <strain evidence="3 4">TC 32-1</strain>
    </source>
</reference>
<dbReference type="AlphaFoldDB" id="W4K736"/>
<proteinExistence type="predicted"/>
<dbReference type="EMBL" id="KI925458">
    <property type="protein sequence ID" value="ETW81618.1"/>
    <property type="molecule type" value="Genomic_DNA"/>
</dbReference>
<keyword evidence="2" id="KW-0677">Repeat</keyword>
<sequence>MGDSFGLLSSWDSPVTDRIADISNHLSDWTALYSLGSPVSSICMSKSITAATSFGPRCKIVVQDSARLARDDITVLTPDKKLIYDVWTCDLADRAIVLGDIENPDKFRALDVNSDVLALHQKQNLVYTGARNGSIRRFDMREGSSGHPVFDDKFTPESANSVIYMNGINESQLLISTIRGEISLHDLRFSRGMQSIMTYSGHVGSYRHNLPHAISPCQSYLFAAGQDNRIRAWSLVTGAQLSSPIPVYTPSRRKAHANPLAAHFEGDVTALQVLETGKETVLFATSGQRLHIFPLGQCSNSE</sequence>
<evidence type="ECO:0000256" key="2">
    <source>
        <dbReference type="ARBA" id="ARBA00022737"/>
    </source>
</evidence>
<dbReference type="Gene3D" id="2.130.10.10">
    <property type="entry name" value="YVTN repeat-like/Quinoprotein amine dehydrogenase"/>
    <property type="match status" value="1"/>
</dbReference>
<dbReference type="eggNOG" id="KOG2695">
    <property type="taxonomic scope" value="Eukaryota"/>
</dbReference>
<dbReference type="PANTHER" id="PTHR44472">
    <property type="entry name" value="DDB1- AND CUL4-ASSOCIATED FACTOR 4-RELATED"/>
    <property type="match status" value="1"/>
</dbReference>
<dbReference type="InterPro" id="IPR015943">
    <property type="entry name" value="WD40/YVTN_repeat-like_dom_sf"/>
</dbReference>